<dbReference type="EMBL" id="ML119051">
    <property type="protein sequence ID" value="ROT42835.1"/>
    <property type="molecule type" value="Genomic_DNA"/>
</dbReference>
<name>A0A3N2Q874_SODAK</name>
<keyword evidence="2" id="KW-1185">Reference proteome</keyword>
<sequence>MEGACEESEWEMPRSDWVQLEVAGGVILECCLGTWEVGFLKGPPAGLHNFRFRKGAEPLIRAGYVLTTRALTSCRGSEITTRLAALTNAQAPLRRCKVAFQYRKPIWCANDDASGFEYDIDTMCFSTIKIWDDHARFNSFSLFSAGEVQPILSVSGVTSCGERWLLILRFFRHIGSKRMLRINSLAYVLTANPFVKMEVGVEKGCIHYVNLLPRRFQYFVVASLVMGWAPTRLTARTFCDKPCRSIREFLWRHIEKNQEAPAVL</sequence>
<gene>
    <name evidence="1" type="ORF">SODALDRAFT_355025</name>
</gene>
<evidence type="ECO:0000313" key="2">
    <source>
        <dbReference type="Proteomes" id="UP000272025"/>
    </source>
</evidence>
<protein>
    <submittedName>
        <fullName evidence="1">Uncharacterized protein</fullName>
    </submittedName>
</protein>
<accession>A0A3N2Q874</accession>
<evidence type="ECO:0000313" key="1">
    <source>
        <dbReference type="EMBL" id="ROT42835.1"/>
    </source>
</evidence>
<reference evidence="1 2" key="1">
    <citation type="journal article" date="2018" name="Mol. Ecol.">
        <title>The obligate alkalophilic soda-lake fungus Sodiomyces alkalinus has shifted to a protein diet.</title>
        <authorList>
            <person name="Grum-Grzhimaylo A.A."/>
            <person name="Falkoski D.L."/>
            <person name="van den Heuvel J."/>
            <person name="Valero-Jimenez C.A."/>
            <person name="Min B."/>
            <person name="Choi I.G."/>
            <person name="Lipzen A."/>
            <person name="Daum C.G."/>
            <person name="Aanen D.K."/>
            <person name="Tsang A."/>
            <person name="Henrissat B."/>
            <person name="Bilanenko E.N."/>
            <person name="de Vries R.P."/>
            <person name="van Kan J.A.L."/>
            <person name="Grigoriev I.V."/>
            <person name="Debets A.J.M."/>
        </authorList>
    </citation>
    <scope>NUCLEOTIDE SEQUENCE [LARGE SCALE GENOMIC DNA]</scope>
    <source>
        <strain evidence="1 2">F11</strain>
    </source>
</reference>
<dbReference type="GeneID" id="39582253"/>
<organism evidence="1 2">
    <name type="scientific">Sodiomyces alkalinus (strain CBS 110278 / VKM F-3762 / F11)</name>
    <name type="common">Alkaliphilic filamentous fungus</name>
    <dbReference type="NCBI Taxonomy" id="1314773"/>
    <lineage>
        <taxon>Eukaryota</taxon>
        <taxon>Fungi</taxon>
        <taxon>Dikarya</taxon>
        <taxon>Ascomycota</taxon>
        <taxon>Pezizomycotina</taxon>
        <taxon>Sordariomycetes</taxon>
        <taxon>Hypocreomycetidae</taxon>
        <taxon>Glomerellales</taxon>
        <taxon>Plectosphaerellaceae</taxon>
        <taxon>Sodiomyces</taxon>
    </lineage>
</organism>
<proteinExistence type="predicted"/>
<dbReference type="AlphaFoldDB" id="A0A3N2Q874"/>
<dbReference type="Proteomes" id="UP000272025">
    <property type="component" value="Unassembled WGS sequence"/>
</dbReference>
<dbReference type="RefSeq" id="XP_028470641.1">
    <property type="nucleotide sequence ID" value="XM_028613775.1"/>
</dbReference>